<sequence length="302" mass="34157">MMNVLKKMSSLEELSVHSWIKEYFSDNDITDPDLDPQSTIVFLQLQLFKFTCNTLVKCARFIQLLSLLQTTCIHLHCISNLLAEAILLLSYLPQQHLNGLSPLPLTKLTIFYLRMQAEIHGLPSTTDIHGNPPRAFKLDVCIPSMHHAISGARIRHIFSPLHLLSVTSLMLYSGSLSIDWSPTLVMLQSVEEISVLSCKWNLFVCMLSTVMPVQAQHAIRQGVQMPCPCLCRLQFTHPCDLHCCEIADTLFLESLTIVLDMRRTDSVSVEEVVIQGKHVSLKELRTLKMMKHGEVWGNSAHL</sequence>
<accession>A0A4Y9ZMJ6</accession>
<protein>
    <submittedName>
        <fullName evidence="1">Uncharacterized protein</fullName>
    </submittedName>
</protein>
<evidence type="ECO:0000313" key="2">
    <source>
        <dbReference type="Proteomes" id="UP000298061"/>
    </source>
</evidence>
<reference evidence="1 2" key="1">
    <citation type="submission" date="2019-02" db="EMBL/GenBank/DDBJ databases">
        <title>Genome sequencing of the rare red list fungi Hericium alpestre (H. flagellum).</title>
        <authorList>
            <person name="Buettner E."/>
            <person name="Kellner H."/>
        </authorList>
    </citation>
    <scope>NUCLEOTIDE SEQUENCE [LARGE SCALE GENOMIC DNA]</scope>
    <source>
        <strain evidence="1 2">DSM 108284</strain>
    </source>
</reference>
<organism evidence="1 2">
    <name type="scientific">Hericium alpestre</name>
    <dbReference type="NCBI Taxonomy" id="135208"/>
    <lineage>
        <taxon>Eukaryota</taxon>
        <taxon>Fungi</taxon>
        <taxon>Dikarya</taxon>
        <taxon>Basidiomycota</taxon>
        <taxon>Agaricomycotina</taxon>
        <taxon>Agaricomycetes</taxon>
        <taxon>Russulales</taxon>
        <taxon>Hericiaceae</taxon>
        <taxon>Hericium</taxon>
    </lineage>
</organism>
<proteinExistence type="predicted"/>
<dbReference type="Proteomes" id="UP000298061">
    <property type="component" value="Unassembled WGS sequence"/>
</dbReference>
<name>A0A4Y9ZMJ6_9AGAM</name>
<keyword evidence="2" id="KW-1185">Reference proteome</keyword>
<evidence type="ECO:0000313" key="1">
    <source>
        <dbReference type="EMBL" id="TFY75484.1"/>
    </source>
</evidence>
<comment type="caution">
    <text evidence="1">The sequence shown here is derived from an EMBL/GenBank/DDBJ whole genome shotgun (WGS) entry which is preliminary data.</text>
</comment>
<dbReference type="EMBL" id="SFCI01001554">
    <property type="protein sequence ID" value="TFY75484.1"/>
    <property type="molecule type" value="Genomic_DNA"/>
</dbReference>
<dbReference type="AlphaFoldDB" id="A0A4Y9ZMJ6"/>
<gene>
    <name evidence="1" type="ORF">EWM64_g8528</name>
</gene>